<gene>
    <name evidence="6" type="ORF">GCM10010423_34830</name>
</gene>
<sequence length="275" mass="29943">MARQERAIRTRRTILEAAAAVFDERGYTSATIGEILDRAGVTKGALYFHFGSKEELAIGVFEEQLAITLPPQACKLQELVDSGLALARRLRSEPLVRASVGLALDQGAMDLDRTPAFQMWIDQNVQRLGEAKAQGELLPHVDVADTAELLVGSFSGVQLLSQLRCQRQDLERRVVVMFEHFLPSIAVPAVLARLDISEDRGQRVLAQGRVEDREPERVPVEQRGTRPVPVREQVAGQEAVAAVRDQVAGSEGVAAVREQVAGQDEALPARAPSGA</sequence>
<keyword evidence="3" id="KW-0804">Transcription</keyword>
<evidence type="ECO:0000313" key="7">
    <source>
        <dbReference type="Proteomes" id="UP001501095"/>
    </source>
</evidence>
<keyword evidence="2 4" id="KW-0238">DNA-binding</keyword>
<evidence type="ECO:0000256" key="4">
    <source>
        <dbReference type="PROSITE-ProRule" id="PRU00335"/>
    </source>
</evidence>
<dbReference type="InterPro" id="IPR047923">
    <property type="entry name" value="ArpA-like"/>
</dbReference>
<dbReference type="InterPro" id="IPR036271">
    <property type="entry name" value="Tet_transcr_reg_TetR-rel_C_sf"/>
</dbReference>
<proteinExistence type="predicted"/>
<dbReference type="InterPro" id="IPR023772">
    <property type="entry name" value="DNA-bd_HTH_TetR-type_CS"/>
</dbReference>
<dbReference type="SUPFAM" id="SSF48498">
    <property type="entry name" value="Tetracyclin repressor-like, C-terminal domain"/>
    <property type="match status" value="1"/>
</dbReference>
<dbReference type="EMBL" id="BAAATM010000010">
    <property type="protein sequence ID" value="GAA2535155.1"/>
    <property type="molecule type" value="Genomic_DNA"/>
</dbReference>
<dbReference type="Pfam" id="PF00440">
    <property type="entry name" value="TetR_N"/>
    <property type="match status" value="1"/>
</dbReference>
<dbReference type="PANTHER" id="PTHR30055:SF234">
    <property type="entry name" value="HTH-TYPE TRANSCRIPTIONAL REGULATOR BETI"/>
    <property type="match status" value="1"/>
</dbReference>
<evidence type="ECO:0000313" key="6">
    <source>
        <dbReference type="EMBL" id="GAA2535155.1"/>
    </source>
</evidence>
<dbReference type="InterPro" id="IPR054126">
    <property type="entry name" value="CprB_TetR_C"/>
</dbReference>
<dbReference type="Pfam" id="PF21935">
    <property type="entry name" value="TetR_C_45"/>
    <property type="match status" value="1"/>
</dbReference>
<dbReference type="NCBIfam" id="NF041196">
    <property type="entry name" value="ScbR_bind_reg"/>
    <property type="match status" value="1"/>
</dbReference>
<comment type="caution">
    <text evidence="6">The sequence shown here is derived from an EMBL/GenBank/DDBJ whole genome shotgun (WGS) entry which is preliminary data.</text>
</comment>
<dbReference type="PANTHER" id="PTHR30055">
    <property type="entry name" value="HTH-TYPE TRANSCRIPTIONAL REGULATOR RUTR"/>
    <property type="match status" value="1"/>
</dbReference>
<feature type="DNA-binding region" description="H-T-H motif" evidence="4">
    <location>
        <begin position="31"/>
        <end position="50"/>
    </location>
</feature>
<dbReference type="Proteomes" id="UP001501095">
    <property type="component" value="Unassembled WGS sequence"/>
</dbReference>
<dbReference type="RefSeq" id="WP_344537683.1">
    <property type="nucleotide sequence ID" value="NZ_BAAATM010000010.1"/>
</dbReference>
<dbReference type="SUPFAM" id="SSF46689">
    <property type="entry name" value="Homeodomain-like"/>
    <property type="match status" value="1"/>
</dbReference>
<dbReference type="InterPro" id="IPR050109">
    <property type="entry name" value="HTH-type_TetR-like_transc_reg"/>
</dbReference>
<dbReference type="InterPro" id="IPR001647">
    <property type="entry name" value="HTH_TetR"/>
</dbReference>
<evidence type="ECO:0000256" key="2">
    <source>
        <dbReference type="ARBA" id="ARBA00023125"/>
    </source>
</evidence>
<reference evidence="6 7" key="1">
    <citation type="journal article" date="2019" name="Int. J. Syst. Evol. Microbiol.">
        <title>The Global Catalogue of Microorganisms (GCM) 10K type strain sequencing project: providing services to taxonomists for standard genome sequencing and annotation.</title>
        <authorList>
            <consortium name="The Broad Institute Genomics Platform"/>
            <consortium name="The Broad Institute Genome Sequencing Center for Infectious Disease"/>
            <person name="Wu L."/>
            <person name="Ma J."/>
        </authorList>
    </citation>
    <scope>NUCLEOTIDE SEQUENCE [LARGE SCALE GENOMIC DNA]</scope>
    <source>
        <strain evidence="6 7">JCM 6924</strain>
    </source>
</reference>
<name>A0ABN3NUW0_9ACTN</name>
<evidence type="ECO:0000256" key="1">
    <source>
        <dbReference type="ARBA" id="ARBA00023015"/>
    </source>
</evidence>
<dbReference type="Gene3D" id="1.10.357.10">
    <property type="entry name" value="Tetracycline Repressor, domain 2"/>
    <property type="match status" value="1"/>
</dbReference>
<organism evidence="6 7">
    <name type="scientific">Streptomyces levis</name>
    <dbReference type="NCBI Taxonomy" id="285566"/>
    <lineage>
        <taxon>Bacteria</taxon>
        <taxon>Bacillati</taxon>
        <taxon>Actinomycetota</taxon>
        <taxon>Actinomycetes</taxon>
        <taxon>Kitasatosporales</taxon>
        <taxon>Streptomycetaceae</taxon>
        <taxon>Streptomyces</taxon>
    </lineage>
</organism>
<accession>A0ABN3NUW0</accession>
<dbReference type="PROSITE" id="PS01081">
    <property type="entry name" value="HTH_TETR_1"/>
    <property type="match status" value="1"/>
</dbReference>
<keyword evidence="1" id="KW-0805">Transcription regulation</keyword>
<feature type="domain" description="HTH tetR-type" evidence="5">
    <location>
        <begin position="8"/>
        <end position="68"/>
    </location>
</feature>
<dbReference type="PRINTS" id="PR00455">
    <property type="entry name" value="HTHTETR"/>
</dbReference>
<dbReference type="InterPro" id="IPR009057">
    <property type="entry name" value="Homeodomain-like_sf"/>
</dbReference>
<dbReference type="PROSITE" id="PS50977">
    <property type="entry name" value="HTH_TETR_2"/>
    <property type="match status" value="1"/>
</dbReference>
<protein>
    <submittedName>
        <fullName evidence="6">ScbR family autoregulator-binding transcription factor</fullName>
    </submittedName>
</protein>
<evidence type="ECO:0000256" key="3">
    <source>
        <dbReference type="ARBA" id="ARBA00023163"/>
    </source>
</evidence>
<evidence type="ECO:0000259" key="5">
    <source>
        <dbReference type="PROSITE" id="PS50977"/>
    </source>
</evidence>
<keyword evidence="7" id="KW-1185">Reference proteome</keyword>